<organism evidence="1 2">
    <name type="scientific">Amycolatopsis xylanica</name>
    <dbReference type="NCBI Taxonomy" id="589385"/>
    <lineage>
        <taxon>Bacteria</taxon>
        <taxon>Bacillati</taxon>
        <taxon>Actinomycetota</taxon>
        <taxon>Actinomycetes</taxon>
        <taxon>Pseudonocardiales</taxon>
        <taxon>Pseudonocardiaceae</taxon>
        <taxon>Amycolatopsis</taxon>
    </lineage>
</organism>
<sequence length="40" mass="4246">MEVTLCKKPDTDMLAVTGASKFVTKLPEVDHGAQGQEGRG</sequence>
<keyword evidence="2" id="KW-1185">Reference proteome</keyword>
<accession>A0A1H3B254</accession>
<dbReference type="Proteomes" id="UP000199515">
    <property type="component" value="Unassembled WGS sequence"/>
</dbReference>
<evidence type="ECO:0000313" key="1">
    <source>
        <dbReference type="EMBL" id="SDX35885.1"/>
    </source>
</evidence>
<reference evidence="1 2" key="1">
    <citation type="submission" date="2016-10" db="EMBL/GenBank/DDBJ databases">
        <authorList>
            <person name="de Groot N.N."/>
        </authorList>
    </citation>
    <scope>NUCLEOTIDE SEQUENCE [LARGE SCALE GENOMIC DNA]</scope>
    <source>
        <strain evidence="1 2">CPCC 202699</strain>
    </source>
</reference>
<evidence type="ECO:0000313" key="2">
    <source>
        <dbReference type="Proteomes" id="UP000199515"/>
    </source>
</evidence>
<dbReference type="AlphaFoldDB" id="A0A1H3B254"/>
<name>A0A1H3B254_9PSEU</name>
<gene>
    <name evidence="1" type="ORF">SAMN05421504_1021148</name>
</gene>
<dbReference type="STRING" id="589385.SAMN05421504_1021148"/>
<dbReference type="EMBL" id="FNON01000002">
    <property type="protein sequence ID" value="SDX35885.1"/>
    <property type="molecule type" value="Genomic_DNA"/>
</dbReference>
<proteinExistence type="predicted"/>
<protein>
    <submittedName>
        <fullName evidence="1">Uncharacterized protein</fullName>
    </submittedName>
</protein>